<feature type="compositionally biased region" description="Basic and acidic residues" evidence="6">
    <location>
        <begin position="463"/>
        <end position="474"/>
    </location>
</feature>
<dbReference type="Proteomes" id="UP000261380">
    <property type="component" value="Unplaced"/>
</dbReference>
<evidence type="ECO:0000256" key="5">
    <source>
        <dbReference type="ARBA" id="ARBA00022917"/>
    </source>
</evidence>
<evidence type="ECO:0000256" key="2">
    <source>
        <dbReference type="ARBA" id="ARBA00022540"/>
    </source>
</evidence>
<dbReference type="GO" id="GO:0003743">
    <property type="term" value="F:translation initiation factor activity"/>
    <property type="evidence" value="ECO:0007669"/>
    <property type="project" value="UniProtKB-KW"/>
</dbReference>
<name>A0A3B5M5T7_9TELE</name>
<dbReference type="GO" id="GO:0022627">
    <property type="term" value="C:cytosolic small ribosomal subunit"/>
    <property type="evidence" value="ECO:0007669"/>
    <property type="project" value="TreeGrafter"/>
</dbReference>
<keyword evidence="4" id="KW-0677">Repeat</keyword>
<dbReference type="Pfam" id="PF08662">
    <property type="entry name" value="eIF2A"/>
    <property type="match status" value="1"/>
</dbReference>
<feature type="domain" description="Translation initiation factor beta propellor-like" evidence="7">
    <location>
        <begin position="250"/>
        <end position="311"/>
    </location>
</feature>
<dbReference type="STRING" id="32473.ENSXCOP00000016781"/>
<dbReference type="PANTHER" id="PTHR13227">
    <property type="entry name" value="EUKARYOTIC TRANSLATION INITIATION FACTOR 2A"/>
    <property type="match status" value="1"/>
</dbReference>
<feature type="compositionally biased region" description="Basic and acidic residues" evidence="6">
    <location>
        <begin position="396"/>
        <end position="407"/>
    </location>
</feature>
<evidence type="ECO:0000313" key="9">
    <source>
        <dbReference type="Proteomes" id="UP000261380"/>
    </source>
</evidence>
<dbReference type="InterPro" id="IPR011387">
    <property type="entry name" value="TIF2A"/>
</dbReference>
<reference evidence="8" key="2">
    <citation type="submission" date="2025-09" db="UniProtKB">
        <authorList>
            <consortium name="Ensembl"/>
        </authorList>
    </citation>
    <scope>IDENTIFICATION</scope>
</reference>
<keyword evidence="2" id="KW-0396">Initiation factor</keyword>
<dbReference type="InterPro" id="IPR013979">
    <property type="entry name" value="TIF_beta_prop-like"/>
</dbReference>
<evidence type="ECO:0000313" key="8">
    <source>
        <dbReference type="Ensembl" id="ENSXCOP00000016781.1"/>
    </source>
</evidence>
<feature type="compositionally biased region" description="Low complexity" evidence="6">
    <location>
        <begin position="417"/>
        <end position="427"/>
    </location>
</feature>
<sequence>CGSDGTSLLCGPPRCEQYSSFQDSRPSRNLTFSRDGTLVGWCNGHVSVVKCADGSVVSTFDLPKTALLEFSPLNNILVTWQPYTAETQDSPQGEANLQLWELQSGRLVKALYQKKCPKWSEDENVCVRNVNNELHFFENNDFSIANKLHMQKVSDFAASPGPQPCKVAIYVPGSKGAPSFVRLYQYPVLGGPGAALANKSFFKADKVAMQWNQKSAVLVTASTEVDKSGASYYGEQTLHYLGVNGETAMVQLVSTPEAPDATFFSWCPDGEHIVTATCAPRLRVSNGYKIWHYTGSVLQKHDVAKGAELWDVRWQPFLDGTFPERPIRYQAAPSELGSTQAAPTQAYRPPALRHLPAAPSSKLHEEEPPQNLRTGPGGEKSLSKAALKNQRKREAKKAAKLEAKPDPEPQSAPAPVSHSQSEASSGSGDPEMDKKIKNLNKKLKAIEELKEQQASGKVLQKNQVEKIQKEEQLL</sequence>
<feature type="region of interest" description="Disordered" evidence="6">
    <location>
        <begin position="359"/>
        <end position="439"/>
    </location>
</feature>
<dbReference type="GeneTree" id="ENSGT00730000111053"/>
<accession>A0A3B5M5T7</accession>
<dbReference type="SUPFAM" id="SSF82171">
    <property type="entry name" value="DPP6 N-terminal domain-like"/>
    <property type="match status" value="1"/>
</dbReference>
<comment type="function">
    <text evidence="1">Functions in the early steps of protein synthesis of a small number of specific mRNAs. Acts by directing the binding of methionyl-tRNAi to 40S ribosomal subunits. In contrast to the eIF-2 complex, it binds methionyl-tRNAi to 40S subunits in a codon-dependent manner, whereas the eIF-2 complex binds methionyl-tRNAi to 40S subunits in a GTP-dependent manner.</text>
</comment>
<dbReference type="Ensembl" id="ENSXCOT00000016998.1">
    <property type="protein sequence ID" value="ENSXCOP00000016781.1"/>
    <property type="gene ID" value="ENSXCOG00000012657.1"/>
</dbReference>
<keyword evidence="3" id="KW-0853">WD repeat</keyword>
<dbReference type="PANTHER" id="PTHR13227:SF0">
    <property type="entry name" value="EUKARYOTIC TRANSLATION INITIATION FACTOR 2A"/>
    <property type="match status" value="1"/>
</dbReference>
<evidence type="ECO:0000259" key="7">
    <source>
        <dbReference type="Pfam" id="PF08662"/>
    </source>
</evidence>
<evidence type="ECO:0000256" key="6">
    <source>
        <dbReference type="SAM" id="MobiDB-lite"/>
    </source>
</evidence>
<evidence type="ECO:0000256" key="3">
    <source>
        <dbReference type="ARBA" id="ARBA00022574"/>
    </source>
</evidence>
<proteinExistence type="predicted"/>
<keyword evidence="5" id="KW-0648">Protein biosynthesis</keyword>
<dbReference type="GO" id="GO:0043022">
    <property type="term" value="F:ribosome binding"/>
    <property type="evidence" value="ECO:0007669"/>
    <property type="project" value="TreeGrafter"/>
</dbReference>
<gene>
    <name evidence="8" type="primary">EIF2A</name>
</gene>
<dbReference type="GO" id="GO:0003729">
    <property type="term" value="F:mRNA binding"/>
    <property type="evidence" value="ECO:0007669"/>
    <property type="project" value="TreeGrafter"/>
</dbReference>
<evidence type="ECO:0000256" key="4">
    <source>
        <dbReference type="ARBA" id="ARBA00022737"/>
    </source>
</evidence>
<dbReference type="GO" id="GO:0000049">
    <property type="term" value="F:tRNA binding"/>
    <property type="evidence" value="ECO:0007669"/>
    <property type="project" value="TreeGrafter"/>
</dbReference>
<feature type="region of interest" description="Disordered" evidence="6">
    <location>
        <begin position="451"/>
        <end position="474"/>
    </location>
</feature>
<organism evidence="8 9">
    <name type="scientific">Xiphophorus couchianus</name>
    <name type="common">Monterrey platyfish</name>
    <dbReference type="NCBI Taxonomy" id="32473"/>
    <lineage>
        <taxon>Eukaryota</taxon>
        <taxon>Metazoa</taxon>
        <taxon>Chordata</taxon>
        <taxon>Craniata</taxon>
        <taxon>Vertebrata</taxon>
        <taxon>Euteleostomi</taxon>
        <taxon>Actinopterygii</taxon>
        <taxon>Neopterygii</taxon>
        <taxon>Teleostei</taxon>
        <taxon>Neoteleostei</taxon>
        <taxon>Acanthomorphata</taxon>
        <taxon>Ovalentaria</taxon>
        <taxon>Atherinomorphae</taxon>
        <taxon>Cyprinodontiformes</taxon>
        <taxon>Poeciliidae</taxon>
        <taxon>Poeciliinae</taxon>
        <taxon>Xiphophorus</taxon>
    </lineage>
</organism>
<protein>
    <submittedName>
        <fullName evidence="8">Eukaryotic translation initiation factor 2A</fullName>
    </submittedName>
</protein>
<evidence type="ECO:0000256" key="1">
    <source>
        <dbReference type="ARBA" id="ARBA00003993"/>
    </source>
</evidence>
<keyword evidence="9" id="KW-1185">Reference proteome</keyword>
<reference evidence="8" key="1">
    <citation type="submission" date="2025-08" db="UniProtKB">
        <authorList>
            <consortium name="Ensembl"/>
        </authorList>
    </citation>
    <scope>IDENTIFICATION</scope>
</reference>
<dbReference type="AlphaFoldDB" id="A0A3B5M5T7"/>